<dbReference type="Gene3D" id="3.40.390.10">
    <property type="entry name" value="Collagenase (Catalytic Domain)"/>
    <property type="match status" value="1"/>
</dbReference>
<organism evidence="3 4">
    <name type="scientific">Peronospora belbahrii</name>
    <dbReference type="NCBI Taxonomy" id="622444"/>
    <lineage>
        <taxon>Eukaryota</taxon>
        <taxon>Sar</taxon>
        <taxon>Stramenopiles</taxon>
        <taxon>Oomycota</taxon>
        <taxon>Peronosporomycetes</taxon>
        <taxon>Peronosporales</taxon>
        <taxon>Peronosporaceae</taxon>
        <taxon>Peronospora</taxon>
    </lineage>
</organism>
<keyword evidence="4" id="KW-1185">Reference proteome</keyword>
<dbReference type="InterPro" id="IPR042089">
    <property type="entry name" value="Peptidase_M13_dom_2"/>
</dbReference>
<dbReference type="Pfam" id="PF05649">
    <property type="entry name" value="Peptidase_M13_N"/>
    <property type="match status" value="1"/>
</dbReference>
<evidence type="ECO:0000313" key="4">
    <source>
        <dbReference type="Proteomes" id="UP001158986"/>
    </source>
</evidence>
<dbReference type="PROSITE" id="PS51885">
    <property type="entry name" value="NEPRILYSIN"/>
    <property type="match status" value="1"/>
</dbReference>
<dbReference type="PANTHER" id="PTHR11733:SF167">
    <property type="entry name" value="FI17812P1-RELATED"/>
    <property type="match status" value="1"/>
</dbReference>
<sequence>MATYHSDNTFFYEHEHFASEKETEQPHVYRKDESLGCAPPPLLLLQKLVAAWALGGLGVLFLLVLKIVKILDDESRVILSLSAVEAENEKVLIDMMHQGWLLLGDLYESCMNVNNTKSSTADDVSIRFLSPVLEQIAATKTKMELSQLAGALSKAGPNLLTSLYVSPEYYLDRNQFGSTRDAFHAYVMELFRLVGLELRAAASRASAVVAFEQTLAPLFEQEEQSKDSAAPFSRLLQNLTAQDVSLVIKTPAFFDRAEMLVTGDSVTLNTLKAVLTPFALSKLKTTLVSKYFARVRFDNTKAQLASQLVAQLQSSMRKNLEQVDWLDGPTRQAALEKLGNMTTLVGYSHSTEQYPIVLHGDASLAVNMRIIFTYKFNYSMARIGTTVNRTSSV</sequence>
<evidence type="ECO:0000256" key="1">
    <source>
        <dbReference type="SAM" id="Phobius"/>
    </source>
</evidence>
<dbReference type="InterPro" id="IPR008753">
    <property type="entry name" value="Peptidase_M13_N"/>
</dbReference>
<dbReference type="InterPro" id="IPR024079">
    <property type="entry name" value="MetalloPept_cat_dom_sf"/>
</dbReference>
<dbReference type="Proteomes" id="UP001158986">
    <property type="component" value="Unassembled WGS sequence"/>
</dbReference>
<gene>
    <name evidence="3" type="ORF">PBS001_LOCUS1399</name>
</gene>
<keyword evidence="1" id="KW-0812">Transmembrane</keyword>
<comment type="caution">
    <text evidence="3">The sequence shown here is derived from an EMBL/GenBank/DDBJ whole genome shotgun (WGS) entry which is preliminary data.</text>
</comment>
<keyword evidence="1" id="KW-1133">Transmembrane helix</keyword>
<accession>A0ABN8CNT4</accession>
<feature type="transmembrane region" description="Helical" evidence="1">
    <location>
        <begin position="49"/>
        <end position="68"/>
    </location>
</feature>
<dbReference type="SUPFAM" id="SSF55486">
    <property type="entry name" value="Metalloproteases ('zincins'), catalytic domain"/>
    <property type="match status" value="1"/>
</dbReference>
<proteinExistence type="predicted"/>
<dbReference type="Gene3D" id="1.10.1380.10">
    <property type="entry name" value="Neutral endopeptidase , domain2"/>
    <property type="match status" value="2"/>
</dbReference>
<name>A0ABN8CNT4_9STRA</name>
<protein>
    <recommendedName>
        <fullName evidence="2">Peptidase M13 N-terminal domain-containing protein</fullName>
    </recommendedName>
</protein>
<evidence type="ECO:0000313" key="3">
    <source>
        <dbReference type="EMBL" id="CAH0514657.1"/>
    </source>
</evidence>
<feature type="domain" description="Peptidase M13 N-terminal" evidence="2">
    <location>
        <begin position="287"/>
        <end position="347"/>
    </location>
</feature>
<dbReference type="EMBL" id="CAKLCB010000080">
    <property type="protein sequence ID" value="CAH0514657.1"/>
    <property type="molecule type" value="Genomic_DNA"/>
</dbReference>
<keyword evidence="1" id="KW-0472">Membrane</keyword>
<dbReference type="InterPro" id="IPR000718">
    <property type="entry name" value="Peptidase_M13"/>
</dbReference>
<dbReference type="PANTHER" id="PTHR11733">
    <property type="entry name" value="ZINC METALLOPROTEASE FAMILY M13 NEPRILYSIN-RELATED"/>
    <property type="match status" value="1"/>
</dbReference>
<evidence type="ECO:0000259" key="2">
    <source>
        <dbReference type="Pfam" id="PF05649"/>
    </source>
</evidence>
<reference evidence="3 4" key="1">
    <citation type="submission" date="2021-11" db="EMBL/GenBank/DDBJ databases">
        <authorList>
            <person name="Islam A."/>
            <person name="Islam S."/>
            <person name="Flora M.S."/>
            <person name="Rahman M."/>
            <person name="Ziaur R.M."/>
            <person name="Epstein J.H."/>
            <person name="Hassan M."/>
            <person name="Klassen M."/>
            <person name="Woodard K."/>
            <person name="Webb A."/>
            <person name="Webby R.J."/>
            <person name="El Zowalaty M.E."/>
        </authorList>
    </citation>
    <scope>NUCLEOTIDE SEQUENCE [LARGE SCALE GENOMIC DNA]</scope>
    <source>
        <strain evidence="3">Pbs1</strain>
    </source>
</reference>